<organism evidence="11 12">
    <name type="scientific">Symbiodinium natans</name>
    <dbReference type="NCBI Taxonomy" id="878477"/>
    <lineage>
        <taxon>Eukaryota</taxon>
        <taxon>Sar</taxon>
        <taxon>Alveolata</taxon>
        <taxon>Dinophyceae</taxon>
        <taxon>Suessiales</taxon>
        <taxon>Symbiodiniaceae</taxon>
        <taxon>Symbiodinium</taxon>
    </lineage>
</organism>
<evidence type="ECO:0000256" key="4">
    <source>
        <dbReference type="ARBA" id="ARBA00022777"/>
    </source>
</evidence>
<dbReference type="PANTHER" id="PTHR45992:SF2">
    <property type="entry name" value="EUKARYOTIC ELONGATION FACTOR 2 KINASE"/>
    <property type="match status" value="1"/>
</dbReference>
<gene>
    <name evidence="11" type="primary">ak1</name>
    <name evidence="11" type="ORF">SNAT2548_LOCUS11700</name>
</gene>
<dbReference type="PROSITE" id="PS50089">
    <property type="entry name" value="ZF_RING_2"/>
    <property type="match status" value="1"/>
</dbReference>
<keyword evidence="2" id="KW-0808">Transferase</keyword>
<dbReference type="InterPro" id="IPR036465">
    <property type="entry name" value="vWFA_dom_sf"/>
</dbReference>
<keyword evidence="5" id="KW-0067">ATP-binding</keyword>
<dbReference type="GO" id="GO:0004674">
    <property type="term" value="F:protein serine/threonine kinase activity"/>
    <property type="evidence" value="ECO:0007669"/>
    <property type="project" value="UniProtKB-KW"/>
</dbReference>
<keyword evidence="6" id="KW-0863">Zinc-finger</keyword>
<dbReference type="InterPro" id="IPR011009">
    <property type="entry name" value="Kinase-like_dom_sf"/>
</dbReference>
<reference evidence="11" key="1">
    <citation type="submission" date="2021-02" db="EMBL/GenBank/DDBJ databases">
        <authorList>
            <person name="Dougan E. K."/>
            <person name="Rhodes N."/>
            <person name="Thang M."/>
            <person name="Chan C."/>
        </authorList>
    </citation>
    <scope>NUCLEOTIDE SEQUENCE</scope>
</reference>
<dbReference type="GO" id="GO:0005524">
    <property type="term" value="F:ATP binding"/>
    <property type="evidence" value="ECO:0007669"/>
    <property type="project" value="UniProtKB-KW"/>
</dbReference>
<dbReference type="SUPFAM" id="SSF57850">
    <property type="entry name" value="RING/U-box"/>
    <property type="match status" value="1"/>
</dbReference>
<keyword evidence="6" id="KW-0862">Zinc</keyword>
<evidence type="ECO:0000256" key="3">
    <source>
        <dbReference type="ARBA" id="ARBA00022741"/>
    </source>
</evidence>
<keyword evidence="6" id="KW-0479">Metal-binding</keyword>
<dbReference type="InterPro" id="IPR002035">
    <property type="entry name" value="VWF_A"/>
</dbReference>
<dbReference type="OrthoDB" id="430683at2759"/>
<feature type="domain" description="RING-type" evidence="8">
    <location>
        <begin position="595"/>
        <end position="635"/>
    </location>
</feature>
<dbReference type="GO" id="GO:0008270">
    <property type="term" value="F:zinc ion binding"/>
    <property type="evidence" value="ECO:0007669"/>
    <property type="project" value="UniProtKB-KW"/>
</dbReference>
<evidence type="ECO:0000256" key="7">
    <source>
        <dbReference type="SAM" id="MobiDB-lite"/>
    </source>
</evidence>
<evidence type="ECO:0000259" key="8">
    <source>
        <dbReference type="PROSITE" id="PS50089"/>
    </source>
</evidence>
<dbReference type="InterPro" id="IPR001841">
    <property type="entry name" value="Znf_RING"/>
</dbReference>
<keyword evidence="1" id="KW-0723">Serine/threonine-protein kinase</keyword>
<evidence type="ECO:0000259" key="10">
    <source>
        <dbReference type="PROSITE" id="PS51158"/>
    </source>
</evidence>
<dbReference type="Gene3D" id="3.20.200.10">
    <property type="entry name" value="MHCK/EF2 kinase"/>
    <property type="match status" value="1"/>
</dbReference>
<evidence type="ECO:0000313" key="11">
    <source>
        <dbReference type="EMBL" id="CAE7246369.1"/>
    </source>
</evidence>
<feature type="region of interest" description="Disordered" evidence="7">
    <location>
        <begin position="13"/>
        <end position="35"/>
    </location>
</feature>
<keyword evidence="4" id="KW-0418">Kinase</keyword>
<dbReference type="SMART" id="SM00184">
    <property type="entry name" value="RING"/>
    <property type="match status" value="1"/>
</dbReference>
<keyword evidence="12" id="KW-1185">Reference proteome</keyword>
<dbReference type="SUPFAM" id="SSF56112">
    <property type="entry name" value="Protein kinase-like (PK-like)"/>
    <property type="match status" value="1"/>
</dbReference>
<dbReference type="GO" id="GO:0031037">
    <property type="term" value="P:myosin II filament disassembly"/>
    <property type="evidence" value="ECO:0007669"/>
    <property type="project" value="TreeGrafter"/>
</dbReference>
<name>A0A812LHT3_9DINO</name>
<evidence type="ECO:0000259" key="9">
    <source>
        <dbReference type="PROSITE" id="PS50234"/>
    </source>
</evidence>
<evidence type="ECO:0000256" key="6">
    <source>
        <dbReference type="PROSITE-ProRule" id="PRU00175"/>
    </source>
</evidence>
<feature type="domain" description="Alpha-type protein kinase" evidence="10">
    <location>
        <begin position="356"/>
        <end position="579"/>
    </location>
</feature>
<protein>
    <submittedName>
        <fullName evidence="11">Ak1 protein</fullName>
    </submittedName>
</protein>
<keyword evidence="3" id="KW-0547">Nucleotide-binding</keyword>
<evidence type="ECO:0000256" key="2">
    <source>
        <dbReference type="ARBA" id="ARBA00022679"/>
    </source>
</evidence>
<dbReference type="CDD" id="cd00198">
    <property type="entry name" value="vWFA"/>
    <property type="match status" value="1"/>
</dbReference>
<evidence type="ECO:0000256" key="1">
    <source>
        <dbReference type="ARBA" id="ARBA00022527"/>
    </source>
</evidence>
<dbReference type="Pfam" id="PF02816">
    <property type="entry name" value="Alpha_kinase"/>
    <property type="match status" value="1"/>
</dbReference>
<dbReference type="SUPFAM" id="SSF53300">
    <property type="entry name" value="vWA-like"/>
    <property type="match status" value="1"/>
</dbReference>
<evidence type="ECO:0000256" key="5">
    <source>
        <dbReference type="ARBA" id="ARBA00022840"/>
    </source>
</evidence>
<dbReference type="Pfam" id="PF13519">
    <property type="entry name" value="VWA_2"/>
    <property type="match status" value="1"/>
</dbReference>
<dbReference type="GO" id="GO:1903013">
    <property type="term" value="P:response to differentiation-inducing factor 1"/>
    <property type="evidence" value="ECO:0007669"/>
    <property type="project" value="TreeGrafter"/>
</dbReference>
<dbReference type="PANTHER" id="PTHR45992">
    <property type="entry name" value="EUKARYOTIC ELONGATION FACTOR 2 KINASE-RELATED"/>
    <property type="match status" value="1"/>
</dbReference>
<proteinExistence type="predicted"/>
<dbReference type="AlphaFoldDB" id="A0A812LHT3"/>
<comment type="caution">
    <text evidence="11">The sequence shown here is derived from an EMBL/GenBank/DDBJ whole genome shotgun (WGS) entry which is preliminary data.</text>
</comment>
<feature type="domain" description="VWFA" evidence="9">
    <location>
        <begin position="91"/>
        <end position="293"/>
    </location>
</feature>
<accession>A0A812LHT3</accession>
<dbReference type="SMART" id="SM00811">
    <property type="entry name" value="Alpha_kinase"/>
    <property type="match status" value="1"/>
</dbReference>
<dbReference type="InterPro" id="IPR051852">
    <property type="entry name" value="Alpha-type_PK"/>
</dbReference>
<dbReference type="Proteomes" id="UP000604046">
    <property type="component" value="Unassembled WGS sequence"/>
</dbReference>
<dbReference type="Pfam" id="PF13920">
    <property type="entry name" value="zf-C3HC4_3"/>
    <property type="match status" value="1"/>
</dbReference>
<dbReference type="InterPro" id="IPR013083">
    <property type="entry name" value="Znf_RING/FYVE/PHD"/>
</dbReference>
<dbReference type="Gene3D" id="3.40.50.410">
    <property type="entry name" value="von Willebrand factor, type A domain"/>
    <property type="match status" value="1"/>
</dbReference>
<dbReference type="PROSITE" id="PS50234">
    <property type="entry name" value="VWFA"/>
    <property type="match status" value="1"/>
</dbReference>
<dbReference type="Gene3D" id="3.30.40.10">
    <property type="entry name" value="Zinc/RING finger domain, C3HC4 (zinc finger)"/>
    <property type="match status" value="1"/>
</dbReference>
<dbReference type="EMBL" id="CAJNDS010001079">
    <property type="protein sequence ID" value="CAE7246369.1"/>
    <property type="molecule type" value="Genomic_DNA"/>
</dbReference>
<evidence type="ECO:0000313" key="12">
    <source>
        <dbReference type="Proteomes" id="UP000604046"/>
    </source>
</evidence>
<dbReference type="PROSITE" id="PS51158">
    <property type="entry name" value="ALPHA_KINASE"/>
    <property type="match status" value="1"/>
</dbReference>
<sequence>MLRQCNQAIVDRAEQEEEAGSNGAGQWSDDSDVSEDELNDIVTEMTAVTSRMAAQAQYFQEEGAGSECQDRKKQATSIAVKTSKVQPDMLHVVLVVDASLSMGTEDIEVLQMQKGSKVMLPASIRRIDAVFSSCRAFLHAHQDANGLGADVFSLVIFNSKAQVVFARLPKKAADNQLKNLARKVAPKHETKFLTAFRAVSNLLGTQHFWEDVRVVLLSDGKPYEKHTVPQLFEKQLLNTSPVQVAQSFEVHAVGFGSEPDDWSNLRHMAEMTRGTFQRASLDQLALREAFTSIAATITVTSASGSGDAGAGATGTPAVAPLKSAALQIPFDPLMDDMKKCTRKCTLIKHSFKQTTRFSKRTPEDAEAIKGTGCDVSIDTTALDFGGMRVVYRMDDSSKLNAGLKMVAKRLIKEPHACKEDILPFCRCTSLAIKMRTSFMSVAKSRKVNISHDIWFVPCYLYEYTSCRRDLAYFLGEQQLEGRFIKFNGNNGYVKLDEECSELLQAFSHYTFVRSRGSVMVVDLQGVVDGNTVLLTDPQVHSRHKKVEYGKGDLRFDGFKRFFESHCCGETCHALALPGQQQELLRSMQLEKDRRCQICMDAPSKTVLEPCGHSAVCKTCAITLFEAPTPSCPICRQPVEEYHTGVYSTTYVPPRRRG</sequence>
<dbReference type="CDD" id="cd04515">
    <property type="entry name" value="Alpha_kinase"/>
    <property type="match status" value="1"/>
</dbReference>
<dbReference type="InterPro" id="IPR004166">
    <property type="entry name" value="a-kinase_dom"/>
</dbReference>